<evidence type="ECO:0000259" key="7">
    <source>
        <dbReference type="PROSITE" id="PS50115"/>
    </source>
</evidence>
<dbReference type="SMART" id="SM00105">
    <property type="entry name" value="ArfGap"/>
    <property type="match status" value="1"/>
</dbReference>
<dbReference type="OrthoDB" id="37916at2759"/>
<keyword evidence="3 5" id="KW-0863">Zinc-finger</keyword>
<evidence type="ECO:0000256" key="6">
    <source>
        <dbReference type="SAM" id="MobiDB-lite"/>
    </source>
</evidence>
<feature type="domain" description="Arf-GAP" evidence="7">
    <location>
        <begin position="37"/>
        <end position="120"/>
    </location>
</feature>
<dbReference type="SUPFAM" id="SSF57863">
    <property type="entry name" value="ArfGap/RecO-like zinc finger"/>
    <property type="match status" value="1"/>
</dbReference>
<dbReference type="InterPro" id="IPR037278">
    <property type="entry name" value="ARFGAP/RecO"/>
</dbReference>
<feature type="compositionally biased region" description="Polar residues" evidence="6">
    <location>
        <begin position="165"/>
        <end position="182"/>
    </location>
</feature>
<keyword evidence="4" id="KW-0862">Zinc</keyword>
<feature type="region of interest" description="Disordered" evidence="6">
    <location>
        <begin position="163"/>
        <end position="198"/>
    </location>
</feature>
<dbReference type="Gene3D" id="1.10.220.150">
    <property type="entry name" value="Arf GTPase activating protein"/>
    <property type="match status" value="1"/>
</dbReference>
<dbReference type="InterPro" id="IPR001164">
    <property type="entry name" value="ArfGAP_dom"/>
</dbReference>
<dbReference type="GO" id="GO:0005096">
    <property type="term" value="F:GTPase activator activity"/>
    <property type="evidence" value="ECO:0007669"/>
    <property type="project" value="UniProtKB-KW"/>
</dbReference>
<dbReference type="EMBL" id="BDSP01000203">
    <property type="protein sequence ID" value="GAX23703.1"/>
    <property type="molecule type" value="Genomic_DNA"/>
</dbReference>
<evidence type="ECO:0000256" key="3">
    <source>
        <dbReference type="ARBA" id="ARBA00022771"/>
    </source>
</evidence>
<name>A0A1Z5KBN6_FISSO</name>
<dbReference type="PRINTS" id="PR00405">
    <property type="entry name" value="REVINTRACTNG"/>
</dbReference>
<evidence type="ECO:0000313" key="8">
    <source>
        <dbReference type="EMBL" id="GAX23703.1"/>
    </source>
</evidence>
<evidence type="ECO:0000313" key="9">
    <source>
        <dbReference type="Proteomes" id="UP000198406"/>
    </source>
</evidence>
<organism evidence="8 9">
    <name type="scientific">Fistulifera solaris</name>
    <name type="common">Oleaginous diatom</name>
    <dbReference type="NCBI Taxonomy" id="1519565"/>
    <lineage>
        <taxon>Eukaryota</taxon>
        <taxon>Sar</taxon>
        <taxon>Stramenopiles</taxon>
        <taxon>Ochrophyta</taxon>
        <taxon>Bacillariophyta</taxon>
        <taxon>Bacillariophyceae</taxon>
        <taxon>Bacillariophycidae</taxon>
        <taxon>Naviculales</taxon>
        <taxon>Naviculaceae</taxon>
        <taxon>Fistulifera</taxon>
    </lineage>
</organism>
<accession>A0A1Z5KBN6</accession>
<evidence type="ECO:0000256" key="4">
    <source>
        <dbReference type="ARBA" id="ARBA00022833"/>
    </source>
</evidence>
<dbReference type="GO" id="GO:0008270">
    <property type="term" value="F:zinc ion binding"/>
    <property type="evidence" value="ECO:0007669"/>
    <property type="project" value="UniProtKB-KW"/>
</dbReference>
<gene>
    <name evidence="8" type="ORF">FisN_12Hh280</name>
</gene>
<proteinExistence type="predicted"/>
<dbReference type="InParanoid" id="A0A1Z5KBN6"/>
<dbReference type="Proteomes" id="UP000198406">
    <property type="component" value="Unassembled WGS sequence"/>
</dbReference>
<dbReference type="InterPro" id="IPR038508">
    <property type="entry name" value="ArfGAP_dom_sf"/>
</dbReference>
<keyword evidence="1" id="KW-0343">GTPase activation</keyword>
<keyword evidence="9" id="KW-1185">Reference proteome</keyword>
<comment type="caution">
    <text evidence="8">The sequence shown here is derived from an EMBL/GenBank/DDBJ whole genome shotgun (WGS) entry which is preliminary data.</text>
</comment>
<reference evidence="8 9" key="1">
    <citation type="journal article" date="2015" name="Plant Cell">
        <title>Oil accumulation by the oleaginous diatom Fistulifera solaris as revealed by the genome and transcriptome.</title>
        <authorList>
            <person name="Tanaka T."/>
            <person name="Maeda Y."/>
            <person name="Veluchamy A."/>
            <person name="Tanaka M."/>
            <person name="Abida H."/>
            <person name="Marechal E."/>
            <person name="Bowler C."/>
            <person name="Muto M."/>
            <person name="Sunaga Y."/>
            <person name="Tanaka M."/>
            <person name="Yoshino T."/>
            <person name="Taniguchi T."/>
            <person name="Fukuda Y."/>
            <person name="Nemoto M."/>
            <person name="Matsumoto M."/>
            <person name="Wong P.S."/>
            <person name="Aburatani S."/>
            <person name="Fujibuchi W."/>
        </authorList>
    </citation>
    <scope>NUCLEOTIDE SEQUENCE [LARGE SCALE GENOMIC DNA]</scope>
    <source>
        <strain evidence="8 9">JPCC DA0580</strain>
    </source>
</reference>
<dbReference type="GO" id="GO:0048205">
    <property type="term" value="P:COPI coating of Golgi vesicle"/>
    <property type="evidence" value="ECO:0007669"/>
    <property type="project" value="TreeGrafter"/>
</dbReference>
<protein>
    <recommendedName>
        <fullName evidence="7">Arf-GAP domain-containing protein</fullName>
    </recommendedName>
</protein>
<evidence type="ECO:0000256" key="2">
    <source>
        <dbReference type="ARBA" id="ARBA00022723"/>
    </source>
</evidence>
<dbReference type="Pfam" id="PF01412">
    <property type="entry name" value="ArfGap"/>
    <property type="match status" value="1"/>
</dbReference>
<dbReference type="AlphaFoldDB" id="A0A1Z5KBN6"/>
<dbReference type="GO" id="GO:0000139">
    <property type="term" value="C:Golgi membrane"/>
    <property type="evidence" value="ECO:0007669"/>
    <property type="project" value="GOC"/>
</dbReference>
<sequence>MMTNENVCPQLLADAANELEHFRIHHNRPDSAAPIPPACRRFVRSLPGNQRCMDCGRNHPEWASVTFGVLVCLQCSGRHRSYGVGTSVVRSIGMDAWTHAQILNLLEGGNAQLEGFFERHHLGRSSPTASIRYRTKAGKFYATHLQHHVQAVVKAGTYRGREASRNMQQQALSTEASQSSLPKEQPMSAPTIAPIAVK</sequence>
<evidence type="ECO:0000256" key="1">
    <source>
        <dbReference type="ARBA" id="ARBA00022468"/>
    </source>
</evidence>
<dbReference type="PROSITE" id="PS50115">
    <property type="entry name" value="ARFGAP"/>
    <property type="match status" value="1"/>
</dbReference>
<dbReference type="PANTHER" id="PTHR45686:SF4">
    <property type="entry name" value="ADP-RIBOSYLATION FACTOR GTPASE ACTIVATING PROTEIN 3, ISOFORM H"/>
    <property type="match status" value="1"/>
</dbReference>
<evidence type="ECO:0000256" key="5">
    <source>
        <dbReference type="PROSITE-ProRule" id="PRU00288"/>
    </source>
</evidence>
<keyword evidence="2" id="KW-0479">Metal-binding</keyword>
<dbReference type="PANTHER" id="PTHR45686">
    <property type="entry name" value="ADP-RIBOSYLATION FACTOR GTPASE ACTIVATING PROTEIN 3, ISOFORM H-RELATED"/>
    <property type="match status" value="1"/>
</dbReference>